<protein>
    <submittedName>
        <fullName evidence="3">Uncharacterized protein</fullName>
    </submittedName>
</protein>
<evidence type="ECO:0000313" key="3">
    <source>
        <dbReference type="EMBL" id="KFI28209.1"/>
    </source>
</evidence>
<keyword evidence="4" id="KW-1185">Reference proteome</keyword>
<sequence>MTESAIPGVAAPGKAPSRAQKRHAPKGKKLCPVCGTTPIEEGERCCPACAEKAEMAREGLHVGRNWLLLLVVFGLMLAAGKWVPTLF</sequence>
<feature type="transmembrane region" description="Helical" evidence="2">
    <location>
        <begin position="65"/>
        <end position="83"/>
    </location>
</feature>
<name>A0A086Y1Q9_9RHOB</name>
<dbReference type="RefSeq" id="WP_036636252.1">
    <property type="nucleotide sequence ID" value="NZ_CAXYYU010000016.1"/>
</dbReference>
<evidence type="ECO:0000313" key="4">
    <source>
        <dbReference type="Proteomes" id="UP000028824"/>
    </source>
</evidence>
<organism evidence="3 4">
    <name type="scientific">Paenirhodobacter enshiensis</name>
    <dbReference type="NCBI Taxonomy" id="1105367"/>
    <lineage>
        <taxon>Bacteria</taxon>
        <taxon>Pseudomonadati</taxon>
        <taxon>Pseudomonadota</taxon>
        <taxon>Alphaproteobacteria</taxon>
        <taxon>Rhodobacterales</taxon>
        <taxon>Rhodobacter group</taxon>
        <taxon>Paenirhodobacter</taxon>
    </lineage>
</organism>
<proteinExistence type="predicted"/>
<dbReference type="AlphaFoldDB" id="A0A086Y1Q9"/>
<comment type="caution">
    <text evidence="3">The sequence shown here is derived from an EMBL/GenBank/DDBJ whole genome shotgun (WGS) entry which is preliminary data.</text>
</comment>
<evidence type="ECO:0000256" key="2">
    <source>
        <dbReference type="SAM" id="Phobius"/>
    </source>
</evidence>
<gene>
    <name evidence="3" type="ORF">CG50_15090</name>
</gene>
<keyword evidence="2" id="KW-0812">Transmembrane</keyword>
<keyword evidence="2" id="KW-0472">Membrane</keyword>
<dbReference type="STRING" id="1105367.CG50_15090"/>
<dbReference type="EMBL" id="JFZB01000007">
    <property type="protein sequence ID" value="KFI28209.1"/>
    <property type="molecule type" value="Genomic_DNA"/>
</dbReference>
<evidence type="ECO:0000256" key="1">
    <source>
        <dbReference type="SAM" id="MobiDB-lite"/>
    </source>
</evidence>
<reference evidence="3 4" key="1">
    <citation type="submission" date="2014-03" db="EMBL/GenBank/DDBJ databases">
        <title>Genome of Paenirhodobacter enshiensis DW2-9.</title>
        <authorList>
            <person name="Wang D."/>
            <person name="Wang G."/>
        </authorList>
    </citation>
    <scope>NUCLEOTIDE SEQUENCE [LARGE SCALE GENOMIC DNA]</scope>
    <source>
        <strain evidence="3 4">DW2-9</strain>
    </source>
</reference>
<feature type="region of interest" description="Disordered" evidence="1">
    <location>
        <begin position="1"/>
        <end position="27"/>
    </location>
</feature>
<keyword evidence="2" id="KW-1133">Transmembrane helix</keyword>
<accession>A0A086Y1Q9</accession>
<dbReference type="Proteomes" id="UP000028824">
    <property type="component" value="Unassembled WGS sequence"/>
</dbReference>